<protein>
    <submittedName>
        <fullName evidence="1">Uncharacterized protein</fullName>
    </submittedName>
</protein>
<dbReference type="VEuPathDB" id="FungiDB:YALI1_C17343g"/>
<accession>A0A1D8NAT5</accession>
<gene>
    <name evidence="1" type="ORF">YALI1_C17343g</name>
</gene>
<evidence type="ECO:0000313" key="1">
    <source>
        <dbReference type="EMBL" id="AOW02748.1"/>
    </source>
</evidence>
<dbReference type="AlphaFoldDB" id="A0A1D8NAT5"/>
<name>A0A1D8NAT5_YARLL</name>
<dbReference type="Proteomes" id="UP000182444">
    <property type="component" value="Chromosome 1C"/>
</dbReference>
<proteinExistence type="predicted"/>
<sequence>MVRLGYTTMVKTNLIWTEHVHITLELPSNCPRIAPNSLEFIPIAVELTRTHPNCTRTCYAISAPGVYTRSCIRKSLPDDAVVSRGEPRLETNETWRDREGLETELILVLARYLYGTCTAVKRYPLGSHKVGLQMCRRSGSSFGSKWTLGVGDHGILETWDLDIDVSISMQFREAGSGLLRR</sequence>
<organism evidence="1 2">
    <name type="scientific">Yarrowia lipolytica</name>
    <name type="common">Candida lipolytica</name>
    <dbReference type="NCBI Taxonomy" id="4952"/>
    <lineage>
        <taxon>Eukaryota</taxon>
        <taxon>Fungi</taxon>
        <taxon>Dikarya</taxon>
        <taxon>Ascomycota</taxon>
        <taxon>Saccharomycotina</taxon>
        <taxon>Dipodascomycetes</taxon>
        <taxon>Dipodascales</taxon>
        <taxon>Dipodascales incertae sedis</taxon>
        <taxon>Yarrowia</taxon>
    </lineage>
</organism>
<evidence type="ECO:0000313" key="2">
    <source>
        <dbReference type="Proteomes" id="UP000182444"/>
    </source>
</evidence>
<dbReference type="GeneID" id="94582966"/>
<dbReference type="EMBL" id="CP017555">
    <property type="protein sequence ID" value="AOW02748.1"/>
    <property type="molecule type" value="Genomic_DNA"/>
</dbReference>
<reference evidence="1 2" key="1">
    <citation type="journal article" date="2016" name="PLoS ONE">
        <title>Sequence Assembly of Yarrowia lipolytica Strain W29/CLIB89 Shows Transposable Element Diversity.</title>
        <authorList>
            <person name="Magnan C."/>
            <person name="Yu J."/>
            <person name="Chang I."/>
            <person name="Jahn E."/>
            <person name="Kanomata Y."/>
            <person name="Wu J."/>
            <person name="Zeller M."/>
            <person name="Oakes M."/>
            <person name="Baldi P."/>
            <person name="Sandmeyer S."/>
        </authorList>
    </citation>
    <scope>NUCLEOTIDE SEQUENCE [LARGE SCALE GENOMIC DNA]</scope>
    <source>
        <strain evidence="2">CLIB89(W29)</strain>
    </source>
</reference>
<dbReference type="RefSeq" id="XP_068138433.1">
    <property type="nucleotide sequence ID" value="XM_068282332.1"/>
</dbReference>